<dbReference type="Gene3D" id="3.40.630.190">
    <property type="entry name" value="LCP protein"/>
    <property type="match status" value="1"/>
</dbReference>
<feature type="compositionally biased region" description="Low complexity" evidence="2">
    <location>
        <begin position="450"/>
        <end position="464"/>
    </location>
</feature>
<dbReference type="InterPro" id="IPR050922">
    <property type="entry name" value="LytR/CpsA/Psr_CW_biosynth"/>
</dbReference>
<name>A0A7W3N098_9ACTN</name>
<keyword evidence="6" id="KW-1185">Reference proteome</keyword>
<dbReference type="EMBL" id="JACJII010000001">
    <property type="protein sequence ID" value="MBA9005163.1"/>
    <property type="molecule type" value="Genomic_DNA"/>
</dbReference>
<accession>A0A7W3N098</accession>
<comment type="similarity">
    <text evidence="1">Belongs to the LytR/CpsA/Psr (LCP) family.</text>
</comment>
<feature type="transmembrane region" description="Helical" evidence="3">
    <location>
        <begin position="125"/>
        <end position="145"/>
    </location>
</feature>
<feature type="domain" description="Cell envelope-related transcriptional attenuator" evidence="4">
    <location>
        <begin position="196"/>
        <end position="370"/>
    </location>
</feature>
<reference evidence="5 6" key="1">
    <citation type="submission" date="2020-08" db="EMBL/GenBank/DDBJ databases">
        <title>Sequencing the genomes of 1000 actinobacteria strains.</title>
        <authorList>
            <person name="Klenk H.-P."/>
        </authorList>
    </citation>
    <scope>NUCLEOTIDE SEQUENCE [LARGE SCALE GENOMIC DNA]</scope>
    <source>
        <strain evidence="5 6">DSM 45823</strain>
    </source>
</reference>
<gene>
    <name evidence="5" type="ORF">HNR21_004045</name>
</gene>
<comment type="caution">
    <text evidence="5">The sequence shown here is derived from an EMBL/GenBank/DDBJ whole genome shotgun (WGS) entry which is preliminary data.</text>
</comment>
<evidence type="ECO:0000313" key="5">
    <source>
        <dbReference type="EMBL" id="MBA9005163.1"/>
    </source>
</evidence>
<feature type="compositionally biased region" description="Basic residues" evidence="2">
    <location>
        <begin position="1"/>
        <end position="11"/>
    </location>
</feature>
<proteinExistence type="inferred from homology"/>
<keyword evidence="3" id="KW-0812">Transmembrane</keyword>
<evidence type="ECO:0000256" key="3">
    <source>
        <dbReference type="SAM" id="Phobius"/>
    </source>
</evidence>
<dbReference type="PANTHER" id="PTHR33392:SF6">
    <property type="entry name" value="POLYISOPRENYL-TEICHOIC ACID--PEPTIDOGLYCAN TEICHOIC ACID TRANSFERASE TAGU"/>
    <property type="match status" value="1"/>
</dbReference>
<dbReference type="Proteomes" id="UP000539313">
    <property type="component" value="Unassembled WGS sequence"/>
</dbReference>
<organism evidence="5 6">
    <name type="scientific">Thermomonospora cellulosilytica</name>
    <dbReference type="NCBI Taxonomy" id="1411118"/>
    <lineage>
        <taxon>Bacteria</taxon>
        <taxon>Bacillati</taxon>
        <taxon>Actinomycetota</taxon>
        <taxon>Actinomycetes</taxon>
        <taxon>Streptosporangiales</taxon>
        <taxon>Thermomonosporaceae</taxon>
        <taxon>Thermomonospora</taxon>
    </lineage>
</organism>
<evidence type="ECO:0000256" key="1">
    <source>
        <dbReference type="ARBA" id="ARBA00006068"/>
    </source>
</evidence>
<sequence>MARKASRGRRRSREDDAPADGGARSLPRALALTAASGLLWGVAHLWAGRRVAGALLMALFSGLVAAVVFTATAFREDLAALAVQPQWLTRLTAGLLALGAVWVAVLVRSYQIVRPGGLTAATRTAGATCVAALCVLVSLPLVWAAHLSQVSNSTINNIFTGTEGRDIDTDDPWNGRRRVNVLLLGGDAGPNRVGVRTDSMTVASVDTRTGDTVLLSLPRNLENAPLPEGPARDRFPYGFTGDGPLSPGLLNEVYEYAENHPDVVPGIPKERRGAELLKGTISGILGIPVDYYILVDMRGFADIIDAMGGVRMTVPQDIVYGRYNEGVVKAGTRTLSGTEALWFGRSRTFSDDYTRMGRQKCLLLAVARQADPQRVLTRFSELADATERAVSTDIPSELLPALVKLSSKMRGGAEVSSLQFVPPLINTGNPDYALIKSLTAKAIADSEGGTASPSPSRTAATATPKRPKATRGPTATRSPAAPSSKPVSLDETC</sequence>
<keyword evidence="3" id="KW-0472">Membrane</keyword>
<feature type="region of interest" description="Disordered" evidence="2">
    <location>
        <begin position="445"/>
        <end position="493"/>
    </location>
</feature>
<dbReference type="InterPro" id="IPR004474">
    <property type="entry name" value="LytR_CpsA_psr"/>
</dbReference>
<evidence type="ECO:0000313" key="6">
    <source>
        <dbReference type="Proteomes" id="UP000539313"/>
    </source>
</evidence>
<evidence type="ECO:0000259" key="4">
    <source>
        <dbReference type="Pfam" id="PF03816"/>
    </source>
</evidence>
<dbReference type="NCBIfam" id="TIGR00350">
    <property type="entry name" value="lytR_cpsA_psr"/>
    <property type="match status" value="1"/>
</dbReference>
<keyword evidence="3" id="KW-1133">Transmembrane helix</keyword>
<feature type="transmembrane region" description="Helical" evidence="3">
    <location>
        <begin position="53"/>
        <end position="75"/>
    </location>
</feature>
<dbReference type="Pfam" id="PF03816">
    <property type="entry name" value="LytR_cpsA_psr"/>
    <property type="match status" value="1"/>
</dbReference>
<dbReference type="PANTHER" id="PTHR33392">
    <property type="entry name" value="POLYISOPRENYL-TEICHOIC ACID--PEPTIDOGLYCAN TEICHOIC ACID TRANSFERASE TAGU"/>
    <property type="match status" value="1"/>
</dbReference>
<dbReference type="AlphaFoldDB" id="A0A7W3N098"/>
<dbReference type="RefSeq" id="WP_182706404.1">
    <property type="nucleotide sequence ID" value="NZ_JACJII010000001.1"/>
</dbReference>
<feature type="region of interest" description="Disordered" evidence="2">
    <location>
        <begin position="1"/>
        <end position="22"/>
    </location>
</feature>
<protein>
    <submittedName>
        <fullName evidence="5">LCP family protein required for cell wall assembly</fullName>
    </submittedName>
</protein>
<feature type="transmembrane region" description="Helical" evidence="3">
    <location>
        <begin position="87"/>
        <end position="105"/>
    </location>
</feature>
<evidence type="ECO:0000256" key="2">
    <source>
        <dbReference type="SAM" id="MobiDB-lite"/>
    </source>
</evidence>